<evidence type="ECO:0000313" key="2">
    <source>
        <dbReference type="Proteomes" id="UP000318294"/>
    </source>
</evidence>
<name>A0A554WZR7_9BURK</name>
<dbReference type="RefSeq" id="WP_161595541.1">
    <property type="nucleotide sequence ID" value="NZ_VJON01000075.1"/>
</dbReference>
<sequence length="54" mass="5846">MDATLMGAASALAGVALAQGAALWQTRLEERRQRRAMLVAKLEELAEQLLVADH</sequence>
<accession>A0A554WZR7</accession>
<reference evidence="1 2" key="1">
    <citation type="submission" date="2019-07" db="EMBL/GenBank/DDBJ databases">
        <title>Tepidimonas charontis SPSP-6 draft genome.</title>
        <authorList>
            <person name="Da Costa M.S."/>
            <person name="Froufe H.J.C."/>
            <person name="Egas C."/>
            <person name="Albuquerque L."/>
        </authorList>
    </citation>
    <scope>NUCLEOTIDE SEQUENCE [LARGE SCALE GENOMIC DNA]</scope>
    <source>
        <strain evidence="1 2">SPSP-6</strain>
    </source>
</reference>
<protein>
    <submittedName>
        <fullName evidence="1">Uncharacterized protein</fullName>
    </submittedName>
</protein>
<organism evidence="1 2">
    <name type="scientific">Tepidimonas charontis</name>
    <dbReference type="NCBI Taxonomy" id="2267262"/>
    <lineage>
        <taxon>Bacteria</taxon>
        <taxon>Pseudomonadati</taxon>
        <taxon>Pseudomonadota</taxon>
        <taxon>Betaproteobacteria</taxon>
        <taxon>Burkholderiales</taxon>
        <taxon>Tepidimonas</taxon>
    </lineage>
</organism>
<keyword evidence="2" id="KW-1185">Reference proteome</keyword>
<proteinExistence type="predicted"/>
<comment type="caution">
    <text evidence="1">The sequence shown here is derived from an EMBL/GenBank/DDBJ whole genome shotgun (WGS) entry which is preliminary data.</text>
</comment>
<gene>
    <name evidence="1" type="ORF">Tchar_02623</name>
</gene>
<dbReference type="EMBL" id="VJON01000075">
    <property type="protein sequence ID" value="TSE29038.1"/>
    <property type="molecule type" value="Genomic_DNA"/>
</dbReference>
<dbReference type="Proteomes" id="UP000318294">
    <property type="component" value="Unassembled WGS sequence"/>
</dbReference>
<evidence type="ECO:0000313" key="1">
    <source>
        <dbReference type="EMBL" id="TSE29038.1"/>
    </source>
</evidence>
<dbReference type="AlphaFoldDB" id="A0A554WZR7"/>